<accession>A0AAE0KJ54</accession>
<gene>
    <name evidence="1" type="ORF">B0T24DRAFT_677683</name>
</gene>
<reference evidence="1" key="1">
    <citation type="journal article" date="2023" name="Mol. Phylogenet. Evol.">
        <title>Genome-scale phylogeny and comparative genomics of the fungal order Sordariales.</title>
        <authorList>
            <person name="Hensen N."/>
            <person name="Bonometti L."/>
            <person name="Westerberg I."/>
            <person name="Brannstrom I.O."/>
            <person name="Guillou S."/>
            <person name="Cros-Aarteil S."/>
            <person name="Calhoun S."/>
            <person name="Haridas S."/>
            <person name="Kuo A."/>
            <person name="Mondo S."/>
            <person name="Pangilinan J."/>
            <person name="Riley R."/>
            <person name="LaButti K."/>
            <person name="Andreopoulos B."/>
            <person name="Lipzen A."/>
            <person name="Chen C."/>
            <person name="Yan M."/>
            <person name="Daum C."/>
            <person name="Ng V."/>
            <person name="Clum A."/>
            <person name="Steindorff A."/>
            <person name="Ohm R.A."/>
            <person name="Martin F."/>
            <person name="Silar P."/>
            <person name="Natvig D.O."/>
            <person name="Lalanne C."/>
            <person name="Gautier V."/>
            <person name="Ament-Velasquez S.L."/>
            <person name="Kruys A."/>
            <person name="Hutchinson M.I."/>
            <person name="Powell A.J."/>
            <person name="Barry K."/>
            <person name="Miller A.N."/>
            <person name="Grigoriev I.V."/>
            <person name="Debuchy R."/>
            <person name="Gladieux P."/>
            <person name="Hiltunen Thoren M."/>
            <person name="Johannesson H."/>
        </authorList>
    </citation>
    <scope>NUCLEOTIDE SEQUENCE</scope>
    <source>
        <strain evidence="1">CBS 958.72</strain>
    </source>
</reference>
<name>A0AAE0KJ54_9PEZI</name>
<keyword evidence="2" id="KW-1185">Reference proteome</keyword>
<reference evidence="1" key="2">
    <citation type="submission" date="2023-06" db="EMBL/GenBank/DDBJ databases">
        <authorList>
            <consortium name="Lawrence Berkeley National Laboratory"/>
            <person name="Haridas S."/>
            <person name="Hensen N."/>
            <person name="Bonometti L."/>
            <person name="Westerberg I."/>
            <person name="Brannstrom I.O."/>
            <person name="Guillou S."/>
            <person name="Cros-Aarteil S."/>
            <person name="Calhoun S."/>
            <person name="Kuo A."/>
            <person name="Mondo S."/>
            <person name="Pangilinan J."/>
            <person name="Riley R."/>
            <person name="Labutti K."/>
            <person name="Andreopoulos B."/>
            <person name="Lipzen A."/>
            <person name="Chen C."/>
            <person name="Yanf M."/>
            <person name="Daum C."/>
            <person name="Ng V."/>
            <person name="Clum A."/>
            <person name="Steindorff A."/>
            <person name="Ohm R."/>
            <person name="Martin F."/>
            <person name="Silar P."/>
            <person name="Natvig D."/>
            <person name="Lalanne C."/>
            <person name="Gautier V."/>
            <person name="Ament-Velasquez S.L."/>
            <person name="Kruys A."/>
            <person name="Hutchinson M.I."/>
            <person name="Powell A.J."/>
            <person name="Barry K."/>
            <person name="Miller A.N."/>
            <person name="Grigoriev I.V."/>
            <person name="Debuchy R."/>
            <person name="Gladieux P."/>
            <person name="Thoren M.H."/>
            <person name="Johannesson H."/>
        </authorList>
    </citation>
    <scope>NUCLEOTIDE SEQUENCE</scope>
    <source>
        <strain evidence="1">CBS 958.72</strain>
    </source>
</reference>
<organism evidence="1 2">
    <name type="scientific">Lasiosphaeria ovina</name>
    <dbReference type="NCBI Taxonomy" id="92902"/>
    <lineage>
        <taxon>Eukaryota</taxon>
        <taxon>Fungi</taxon>
        <taxon>Dikarya</taxon>
        <taxon>Ascomycota</taxon>
        <taxon>Pezizomycotina</taxon>
        <taxon>Sordariomycetes</taxon>
        <taxon>Sordariomycetidae</taxon>
        <taxon>Sordariales</taxon>
        <taxon>Lasiosphaeriaceae</taxon>
        <taxon>Lasiosphaeria</taxon>
    </lineage>
</organism>
<comment type="caution">
    <text evidence="1">The sequence shown here is derived from an EMBL/GenBank/DDBJ whole genome shotgun (WGS) entry which is preliminary data.</text>
</comment>
<protein>
    <submittedName>
        <fullName evidence="1">Uncharacterized protein</fullName>
    </submittedName>
</protein>
<evidence type="ECO:0000313" key="2">
    <source>
        <dbReference type="Proteomes" id="UP001287356"/>
    </source>
</evidence>
<proteinExistence type="predicted"/>
<dbReference type="AlphaFoldDB" id="A0AAE0KJ54"/>
<sequence length="78" mass="9777">MPWYKYCHACGRYVPVYARYYRPSRRDRCTRRCSQYDLDVRSIHRRRRVFYDWPYLRHRRVSIYPFSLSLSTMGAFLV</sequence>
<dbReference type="Proteomes" id="UP001287356">
    <property type="component" value="Unassembled WGS sequence"/>
</dbReference>
<dbReference type="EMBL" id="JAULSN010000003">
    <property type="protein sequence ID" value="KAK3376820.1"/>
    <property type="molecule type" value="Genomic_DNA"/>
</dbReference>
<evidence type="ECO:0000313" key="1">
    <source>
        <dbReference type="EMBL" id="KAK3376820.1"/>
    </source>
</evidence>